<feature type="binding site" evidence="10">
    <location>
        <position position="69"/>
    </location>
    <ligand>
        <name>Na(+)</name>
        <dbReference type="ChEBI" id="CHEBI:29101"/>
        <note>structural</note>
    </ligand>
</feature>
<dbReference type="KEGG" id="far:ABE41_007885"/>
<accession>A0A1B1Z392</accession>
<dbReference type="GO" id="GO:0140114">
    <property type="term" value="P:cellular detoxification of fluoride"/>
    <property type="evidence" value="ECO:0007669"/>
    <property type="project" value="UniProtKB-UniRule"/>
</dbReference>
<dbReference type="GO" id="GO:0046872">
    <property type="term" value="F:metal ion binding"/>
    <property type="evidence" value="ECO:0007669"/>
    <property type="project" value="UniProtKB-KW"/>
</dbReference>
<keyword evidence="10" id="KW-0813">Transport</keyword>
<evidence type="ECO:0000256" key="7">
    <source>
        <dbReference type="ARBA" id="ARBA00035120"/>
    </source>
</evidence>
<keyword evidence="10" id="KW-0406">Ion transport</keyword>
<gene>
    <name evidence="10" type="primary">fluC</name>
    <name evidence="10" type="synonym">crcB</name>
    <name evidence="11" type="ORF">ABE41_007885</name>
</gene>
<keyword evidence="3 10" id="KW-0812">Transmembrane</keyword>
<evidence type="ECO:0000256" key="9">
    <source>
        <dbReference type="ARBA" id="ARBA00049940"/>
    </source>
</evidence>
<dbReference type="PANTHER" id="PTHR28259:SF1">
    <property type="entry name" value="FLUORIDE EXPORT PROTEIN 1-RELATED"/>
    <property type="match status" value="1"/>
</dbReference>
<feature type="transmembrane region" description="Helical" evidence="10">
    <location>
        <begin position="29"/>
        <end position="49"/>
    </location>
</feature>
<dbReference type="Proteomes" id="UP000077412">
    <property type="component" value="Chromosome"/>
</dbReference>
<dbReference type="GO" id="GO:0005886">
    <property type="term" value="C:plasma membrane"/>
    <property type="evidence" value="ECO:0007669"/>
    <property type="project" value="UniProtKB-SubCell"/>
</dbReference>
<name>A0A1B1Z392_9BACL</name>
<keyword evidence="12" id="KW-1185">Reference proteome</keyword>
<evidence type="ECO:0000313" key="12">
    <source>
        <dbReference type="Proteomes" id="UP000077412"/>
    </source>
</evidence>
<dbReference type="HAMAP" id="MF_00454">
    <property type="entry name" value="FluC"/>
    <property type="match status" value="1"/>
</dbReference>
<keyword evidence="6 10" id="KW-0407">Ion channel</keyword>
<comment type="similarity">
    <text evidence="7 10">Belongs to the fluoride channel Fluc/FEX (TC 1.A.43) family.</text>
</comment>
<dbReference type="EMBL" id="CP016761">
    <property type="protein sequence ID" value="ANX11926.1"/>
    <property type="molecule type" value="Genomic_DNA"/>
</dbReference>
<dbReference type="InterPro" id="IPR003691">
    <property type="entry name" value="FluC"/>
</dbReference>
<evidence type="ECO:0000256" key="4">
    <source>
        <dbReference type="ARBA" id="ARBA00022989"/>
    </source>
</evidence>
<feature type="transmembrane region" description="Helical" evidence="10">
    <location>
        <begin position="61"/>
        <end position="82"/>
    </location>
</feature>
<evidence type="ECO:0000256" key="3">
    <source>
        <dbReference type="ARBA" id="ARBA00022692"/>
    </source>
</evidence>
<evidence type="ECO:0000256" key="10">
    <source>
        <dbReference type="HAMAP-Rule" id="MF_00454"/>
    </source>
</evidence>
<evidence type="ECO:0000256" key="8">
    <source>
        <dbReference type="ARBA" id="ARBA00035585"/>
    </source>
</evidence>
<dbReference type="AlphaFoldDB" id="A0A1B1Z392"/>
<dbReference type="PANTHER" id="PTHR28259">
    <property type="entry name" value="FLUORIDE EXPORT PROTEIN 1-RELATED"/>
    <property type="match status" value="1"/>
</dbReference>
<evidence type="ECO:0000256" key="1">
    <source>
        <dbReference type="ARBA" id="ARBA00004651"/>
    </source>
</evidence>
<keyword evidence="10" id="KW-0915">Sodium</keyword>
<evidence type="ECO:0000313" key="11">
    <source>
        <dbReference type="EMBL" id="ANX11926.1"/>
    </source>
</evidence>
<keyword evidence="5 10" id="KW-0472">Membrane</keyword>
<feature type="transmembrane region" description="Helical" evidence="10">
    <location>
        <begin position="89"/>
        <end position="112"/>
    </location>
</feature>
<protein>
    <recommendedName>
        <fullName evidence="10">Fluoride-specific ion channel FluC</fullName>
    </recommendedName>
</protein>
<reference evidence="11 12" key="1">
    <citation type="submission" date="2016-08" db="EMBL/GenBank/DDBJ databases">
        <title>Complete genome sequence of Fictibacillus arsenicus G25-54, a strain with toxicity to nematodes and a potential arsenic-resistance activity.</title>
        <authorList>
            <person name="Zheng Z."/>
        </authorList>
    </citation>
    <scope>NUCLEOTIDE SEQUENCE [LARGE SCALE GENOMIC DNA]</scope>
    <source>
        <strain evidence="11 12">G25-54</strain>
    </source>
</reference>
<organism evidence="11 12">
    <name type="scientific">Fictibacillus arsenicus</name>
    <dbReference type="NCBI Taxonomy" id="255247"/>
    <lineage>
        <taxon>Bacteria</taxon>
        <taxon>Bacillati</taxon>
        <taxon>Bacillota</taxon>
        <taxon>Bacilli</taxon>
        <taxon>Bacillales</taxon>
        <taxon>Fictibacillaceae</taxon>
        <taxon>Fictibacillus</taxon>
    </lineage>
</organism>
<feature type="binding site" evidence="10">
    <location>
        <position position="66"/>
    </location>
    <ligand>
        <name>Na(+)</name>
        <dbReference type="ChEBI" id="CHEBI:29101"/>
        <note>structural</note>
    </ligand>
</feature>
<dbReference type="Pfam" id="PF02537">
    <property type="entry name" value="CRCB"/>
    <property type="match status" value="1"/>
</dbReference>
<comment type="function">
    <text evidence="9 10">Fluoride-specific ion channel. Important for reducing fluoride concentration in the cell, thus reducing its toxicity.</text>
</comment>
<sequence length="114" mass="12432">MLSSIAVAAGGACGALARYFVSQRLNGEIPWGTFCVNIFGSFLLGWYVVNEGREILDSLYAAGFLGALTTFSTLQFEVVTLYKKDKRKVLFYLVLTYTLGLIAAWTGFLAAAKI</sequence>
<comment type="subcellular location">
    <subcellularLocation>
        <location evidence="1 10">Cell membrane</location>
        <topology evidence="1 10">Multi-pass membrane protein</topology>
    </subcellularLocation>
</comment>
<keyword evidence="10" id="KW-0479">Metal-binding</keyword>
<keyword evidence="4 10" id="KW-1133">Transmembrane helix</keyword>
<proteinExistence type="inferred from homology"/>
<evidence type="ECO:0000256" key="2">
    <source>
        <dbReference type="ARBA" id="ARBA00022475"/>
    </source>
</evidence>
<evidence type="ECO:0000256" key="6">
    <source>
        <dbReference type="ARBA" id="ARBA00023303"/>
    </source>
</evidence>
<comment type="catalytic activity">
    <reaction evidence="8">
        <text>fluoride(in) = fluoride(out)</text>
        <dbReference type="Rhea" id="RHEA:76159"/>
        <dbReference type="ChEBI" id="CHEBI:17051"/>
    </reaction>
    <physiologicalReaction direction="left-to-right" evidence="8">
        <dbReference type="Rhea" id="RHEA:76160"/>
    </physiologicalReaction>
</comment>
<dbReference type="STRING" id="255247.ABE41_007885"/>
<dbReference type="GO" id="GO:0062054">
    <property type="term" value="F:fluoride channel activity"/>
    <property type="evidence" value="ECO:0007669"/>
    <property type="project" value="UniProtKB-UniRule"/>
</dbReference>
<keyword evidence="2 10" id="KW-1003">Cell membrane</keyword>
<evidence type="ECO:0000256" key="5">
    <source>
        <dbReference type="ARBA" id="ARBA00023136"/>
    </source>
</evidence>
<comment type="activity regulation">
    <text evidence="10">Na(+) is not transported, but it plays an essential structural role and its presence is essential for fluoride channel function.</text>
</comment>